<dbReference type="SMART" id="SM00903">
    <property type="entry name" value="Flavin_Reduct"/>
    <property type="match status" value="1"/>
</dbReference>
<dbReference type="InterPro" id="IPR012349">
    <property type="entry name" value="Split_barrel_FMN-bd"/>
</dbReference>
<feature type="domain" description="Flavin reductase like" evidence="1">
    <location>
        <begin position="170"/>
        <end position="320"/>
    </location>
</feature>
<dbReference type="PANTHER" id="PTHR34290:SF2">
    <property type="entry name" value="OS04G0668800 PROTEIN"/>
    <property type="match status" value="1"/>
</dbReference>
<gene>
    <name evidence="2" type="ORF">SAMN05216212_1974</name>
</gene>
<dbReference type="EMBL" id="FNFH01000003">
    <property type="protein sequence ID" value="SDK25657.1"/>
    <property type="molecule type" value="Genomic_DNA"/>
</dbReference>
<dbReference type="SUPFAM" id="SSF50475">
    <property type="entry name" value="FMN-binding split barrel"/>
    <property type="match status" value="1"/>
</dbReference>
<dbReference type="InterPro" id="IPR044691">
    <property type="entry name" value="DCC1_Trx"/>
</dbReference>
<dbReference type="Gene3D" id="2.30.110.10">
    <property type="entry name" value="Electron Transport, Fmn-binding Protein, Chain A"/>
    <property type="match status" value="1"/>
</dbReference>
<evidence type="ECO:0000259" key="1">
    <source>
        <dbReference type="SMART" id="SM00903"/>
    </source>
</evidence>
<dbReference type="Pfam" id="PF01613">
    <property type="entry name" value="Flavin_Reduct"/>
    <property type="match status" value="1"/>
</dbReference>
<dbReference type="GO" id="GO:0010181">
    <property type="term" value="F:FMN binding"/>
    <property type="evidence" value="ECO:0007669"/>
    <property type="project" value="InterPro"/>
</dbReference>
<keyword evidence="3" id="KW-1185">Reference proteome</keyword>
<dbReference type="InterPro" id="IPR002563">
    <property type="entry name" value="Flavin_Rdtase-like_dom"/>
</dbReference>
<sequence>MNDERFTIFYDGRCPLCMREIHHLRRWDTRQNVNFVDIHSPGFAERYPEIDPVRAMEVLHARRPGGEVITGLDVTVETWSRVGKGHWVRWLRWRPIRPLSDLAYHFFARHRERIAGLLTGQRRCPEDQCAGVAPDGDSMQTPSLETPRHWHRTDLDRLEKGFRVNLVNSLSGFKSANLIGTADPAGHTNLAMFSSVVHLGANPPLIAFINRPDSVERHTLENILVTGWFTVNQVNSDIWQRAHQTSARYPREVSEFDATGLATAPCPVCPAPFVAESRLRYACRLVEHQTLQVNGTVMVIGEIEYLETDGAAVAEDGYIDIERLGTVAVSGLDSYHRTRRLDRLRYAKPDRPVRPLGSAGDRD</sequence>
<dbReference type="Pfam" id="PF04134">
    <property type="entry name" value="DCC1-like"/>
    <property type="match status" value="1"/>
</dbReference>
<dbReference type="GO" id="GO:0016646">
    <property type="term" value="F:oxidoreductase activity, acting on the CH-NH group of donors, NAD or NADP as acceptor"/>
    <property type="evidence" value="ECO:0007669"/>
    <property type="project" value="UniProtKB-ARBA"/>
</dbReference>
<accession>A0A1G9AE55</accession>
<proteinExistence type="predicted"/>
<name>A0A1G9AE55_9GAMM</name>
<evidence type="ECO:0000313" key="3">
    <source>
        <dbReference type="Proteomes" id="UP000199305"/>
    </source>
</evidence>
<dbReference type="RefSeq" id="WP_342706325.1">
    <property type="nucleotide sequence ID" value="NZ_FNFH01000003.1"/>
</dbReference>
<dbReference type="GO" id="GO:0015035">
    <property type="term" value="F:protein-disulfide reductase activity"/>
    <property type="evidence" value="ECO:0007669"/>
    <property type="project" value="InterPro"/>
</dbReference>
<dbReference type="STRING" id="658219.SAMN05216212_1974"/>
<dbReference type="Proteomes" id="UP000199305">
    <property type="component" value="Unassembled WGS sequence"/>
</dbReference>
<dbReference type="InterPro" id="IPR007263">
    <property type="entry name" value="DCC1-like"/>
</dbReference>
<protein>
    <submittedName>
        <fullName evidence="2">NADH-FMN oxidoreductase RutF, flavin reductase (DIM6/NTAB) family</fullName>
    </submittedName>
</protein>
<reference evidence="3" key="1">
    <citation type="submission" date="2016-10" db="EMBL/GenBank/DDBJ databases">
        <authorList>
            <person name="Varghese N."/>
            <person name="Submissions S."/>
        </authorList>
    </citation>
    <scope>NUCLEOTIDE SEQUENCE [LARGE SCALE GENOMIC DNA]</scope>
    <source>
        <strain evidence="3">CGMCC 1.10658</strain>
    </source>
</reference>
<evidence type="ECO:0000313" key="2">
    <source>
        <dbReference type="EMBL" id="SDK25657.1"/>
    </source>
</evidence>
<dbReference type="PANTHER" id="PTHR34290">
    <property type="entry name" value="SI:CH73-390P7.2"/>
    <property type="match status" value="1"/>
</dbReference>
<dbReference type="AlphaFoldDB" id="A0A1G9AE55"/>
<organism evidence="2 3">
    <name type="scientific">Microbulbifer yueqingensis</name>
    <dbReference type="NCBI Taxonomy" id="658219"/>
    <lineage>
        <taxon>Bacteria</taxon>
        <taxon>Pseudomonadati</taxon>
        <taxon>Pseudomonadota</taxon>
        <taxon>Gammaproteobacteria</taxon>
        <taxon>Cellvibrionales</taxon>
        <taxon>Microbulbiferaceae</taxon>
        <taxon>Microbulbifer</taxon>
    </lineage>
</organism>